<proteinExistence type="inferred from homology"/>
<comment type="similarity">
    <text evidence="1">Belongs to the nuclear hormone receptor family. NR1 subfamily.</text>
</comment>
<dbReference type="InterPro" id="IPR001628">
    <property type="entry name" value="Znf_hrmn_rcpt"/>
</dbReference>
<evidence type="ECO:0000256" key="6">
    <source>
        <dbReference type="ARBA" id="ARBA00023125"/>
    </source>
</evidence>
<dbReference type="GO" id="GO:0000978">
    <property type="term" value="F:RNA polymerase II cis-regulatory region sequence-specific DNA binding"/>
    <property type="evidence" value="ECO:0007669"/>
    <property type="project" value="TreeGrafter"/>
</dbReference>
<evidence type="ECO:0000259" key="11">
    <source>
        <dbReference type="PROSITE" id="PS51843"/>
    </source>
</evidence>
<dbReference type="GO" id="GO:0000122">
    <property type="term" value="P:negative regulation of transcription by RNA polymerase II"/>
    <property type="evidence" value="ECO:0007669"/>
    <property type="project" value="TreeGrafter"/>
</dbReference>
<evidence type="ECO:0000256" key="8">
    <source>
        <dbReference type="ARBA" id="ARBA00023170"/>
    </source>
</evidence>
<evidence type="ECO:0000256" key="9">
    <source>
        <dbReference type="ARBA" id="ARBA00023242"/>
    </source>
</evidence>
<dbReference type="GO" id="GO:0045944">
    <property type="term" value="P:positive regulation of transcription by RNA polymerase II"/>
    <property type="evidence" value="ECO:0007669"/>
    <property type="project" value="TreeGrafter"/>
</dbReference>
<sequence>MDAGNPANIPLITSEIYNTASKQNTDMQCFPPKSLENRDEFCDANHVDTSLQMWYSMQNSASEFFQGIESNWNMTLDSEPSSNLSENASNFQELKFLNDCCANPSFFTELQELQRQTFTQQKKIQQNESGNINTLIPTVVHDQSPTSNFSPKLVIDDGNGATLMPELSSEITCGVCGGPASGKHYNAVTCEGCKGFFRRVVVSKTVYNCTSEKNCRITRENRRKSCRGCRFRKCVAIGMKPELCIKHGNSRLSSKKGIEDNLEEEQTWKYLMAQVEISYQGTIQTWISRVYSKKNLQLQQAIETIEPNEIIGDMFRIHLEMECNTMISGIRLFRQLRCEDQNKIIKNSANNIALLLICNNYDYVNKKIKWPNGVELSSAQLKSTKLAPVVDNIFHLSQELYDLKPSWTETGIMIALCFASANGTKDHFKGIYDQMSDVLKEYSRIYRANYPNFSQKICNILEFTKEFSSTFSEIVW</sequence>
<keyword evidence="3" id="KW-0863">Zinc-finger</keyword>
<keyword evidence="6" id="KW-0238">DNA-binding</keyword>
<evidence type="ECO:0000313" key="12">
    <source>
        <dbReference type="EMBL" id="RWS29784.1"/>
    </source>
</evidence>
<dbReference type="InterPro" id="IPR000536">
    <property type="entry name" value="Nucl_hrmn_rcpt_lig-bd"/>
</dbReference>
<reference evidence="12 13" key="1">
    <citation type="journal article" date="2018" name="Gigascience">
        <title>Genomes of trombidid mites reveal novel predicted allergens and laterally-transferred genes associated with secondary metabolism.</title>
        <authorList>
            <person name="Dong X."/>
            <person name="Chaisiri K."/>
            <person name="Xia D."/>
            <person name="Armstrong S.D."/>
            <person name="Fang Y."/>
            <person name="Donnelly M.J."/>
            <person name="Kadowaki T."/>
            <person name="McGarry J.W."/>
            <person name="Darby A.C."/>
            <person name="Makepeace B.L."/>
        </authorList>
    </citation>
    <scope>NUCLEOTIDE SEQUENCE [LARGE SCALE GENOMIC DNA]</scope>
    <source>
        <strain evidence="12">UoL-UT</strain>
    </source>
</reference>
<keyword evidence="5" id="KW-0805">Transcription regulation</keyword>
<dbReference type="Pfam" id="PF00105">
    <property type="entry name" value="zf-C4"/>
    <property type="match status" value="1"/>
</dbReference>
<dbReference type="GO" id="GO:0009755">
    <property type="term" value="P:hormone-mediated signaling pathway"/>
    <property type="evidence" value="ECO:0007669"/>
    <property type="project" value="TreeGrafter"/>
</dbReference>
<dbReference type="VEuPathDB" id="VectorBase:LDEU002254"/>
<accession>A0A443SQI8</accession>
<dbReference type="PRINTS" id="PR00047">
    <property type="entry name" value="STROIDFINGER"/>
</dbReference>
<dbReference type="PROSITE" id="PS51843">
    <property type="entry name" value="NR_LBD"/>
    <property type="match status" value="1"/>
</dbReference>
<name>A0A443SQI8_9ACAR</name>
<comment type="caution">
    <text evidence="12">The sequence shown here is derived from an EMBL/GenBank/DDBJ whole genome shotgun (WGS) entry which is preliminary data.</text>
</comment>
<evidence type="ECO:0000256" key="7">
    <source>
        <dbReference type="ARBA" id="ARBA00023163"/>
    </source>
</evidence>
<keyword evidence="7" id="KW-0804">Transcription</keyword>
<dbReference type="STRING" id="299467.A0A443SQI8"/>
<evidence type="ECO:0000313" key="13">
    <source>
        <dbReference type="Proteomes" id="UP000288716"/>
    </source>
</evidence>
<dbReference type="AlphaFoldDB" id="A0A443SQI8"/>
<feature type="domain" description="Nuclear receptor" evidence="10">
    <location>
        <begin position="170"/>
        <end position="246"/>
    </location>
</feature>
<dbReference type="PANTHER" id="PTHR24082:SF473">
    <property type="entry name" value="ECDYSONE-INDUCED PROTEIN 75B, ISOFORM B"/>
    <property type="match status" value="1"/>
</dbReference>
<keyword evidence="9" id="KW-0539">Nucleus</keyword>
<keyword evidence="8 12" id="KW-0675">Receptor</keyword>
<dbReference type="OrthoDB" id="6159439at2759"/>
<dbReference type="GO" id="GO:0004879">
    <property type="term" value="F:nuclear receptor activity"/>
    <property type="evidence" value="ECO:0007669"/>
    <property type="project" value="TreeGrafter"/>
</dbReference>
<evidence type="ECO:0000256" key="3">
    <source>
        <dbReference type="ARBA" id="ARBA00022771"/>
    </source>
</evidence>
<evidence type="ECO:0000256" key="5">
    <source>
        <dbReference type="ARBA" id="ARBA00023015"/>
    </source>
</evidence>
<dbReference type="Gene3D" id="1.10.565.10">
    <property type="entry name" value="Retinoid X Receptor"/>
    <property type="match status" value="1"/>
</dbReference>
<dbReference type="SUPFAM" id="SSF57716">
    <property type="entry name" value="Glucocorticoid receptor-like (DNA-binding domain)"/>
    <property type="match status" value="1"/>
</dbReference>
<dbReference type="PROSITE" id="PS51030">
    <property type="entry name" value="NUCLEAR_REC_DBD_2"/>
    <property type="match status" value="1"/>
</dbReference>
<dbReference type="GO" id="GO:0030154">
    <property type="term" value="P:cell differentiation"/>
    <property type="evidence" value="ECO:0007669"/>
    <property type="project" value="TreeGrafter"/>
</dbReference>
<keyword evidence="4" id="KW-0862">Zinc</keyword>
<keyword evidence="13" id="KW-1185">Reference proteome</keyword>
<dbReference type="GO" id="GO:0008270">
    <property type="term" value="F:zinc ion binding"/>
    <property type="evidence" value="ECO:0007669"/>
    <property type="project" value="UniProtKB-KW"/>
</dbReference>
<organism evidence="12 13">
    <name type="scientific">Leptotrombidium deliense</name>
    <dbReference type="NCBI Taxonomy" id="299467"/>
    <lineage>
        <taxon>Eukaryota</taxon>
        <taxon>Metazoa</taxon>
        <taxon>Ecdysozoa</taxon>
        <taxon>Arthropoda</taxon>
        <taxon>Chelicerata</taxon>
        <taxon>Arachnida</taxon>
        <taxon>Acari</taxon>
        <taxon>Acariformes</taxon>
        <taxon>Trombidiformes</taxon>
        <taxon>Prostigmata</taxon>
        <taxon>Anystina</taxon>
        <taxon>Parasitengona</taxon>
        <taxon>Trombiculoidea</taxon>
        <taxon>Trombiculidae</taxon>
        <taxon>Leptotrombidium</taxon>
    </lineage>
</organism>
<keyword evidence="2" id="KW-0479">Metal-binding</keyword>
<evidence type="ECO:0000256" key="4">
    <source>
        <dbReference type="ARBA" id="ARBA00022833"/>
    </source>
</evidence>
<dbReference type="Proteomes" id="UP000288716">
    <property type="component" value="Unassembled WGS sequence"/>
</dbReference>
<dbReference type="SMART" id="SM00399">
    <property type="entry name" value="ZnF_C4"/>
    <property type="match status" value="1"/>
</dbReference>
<dbReference type="InterPro" id="IPR050234">
    <property type="entry name" value="Nuclear_hormone_rcpt_NR1"/>
</dbReference>
<feature type="domain" description="NR LBD" evidence="11">
    <location>
        <begin position="267"/>
        <end position="476"/>
    </location>
</feature>
<dbReference type="InterPro" id="IPR013088">
    <property type="entry name" value="Znf_NHR/GATA"/>
</dbReference>
<dbReference type="InterPro" id="IPR035500">
    <property type="entry name" value="NHR-like_dom_sf"/>
</dbReference>
<dbReference type="EMBL" id="NCKV01000772">
    <property type="protein sequence ID" value="RWS29784.1"/>
    <property type="molecule type" value="Genomic_DNA"/>
</dbReference>
<evidence type="ECO:0000256" key="2">
    <source>
        <dbReference type="ARBA" id="ARBA00022723"/>
    </source>
</evidence>
<evidence type="ECO:0000259" key="10">
    <source>
        <dbReference type="PROSITE" id="PS51030"/>
    </source>
</evidence>
<dbReference type="PANTHER" id="PTHR24082">
    <property type="entry name" value="NUCLEAR HORMONE RECEPTOR"/>
    <property type="match status" value="1"/>
</dbReference>
<protein>
    <submittedName>
        <fullName evidence="12">Retinoic acid receptor gamma-A-like isoform X3</fullName>
    </submittedName>
</protein>
<dbReference type="Gene3D" id="3.30.50.10">
    <property type="entry name" value="Erythroid Transcription Factor GATA-1, subunit A"/>
    <property type="match status" value="1"/>
</dbReference>
<dbReference type="SUPFAM" id="SSF48508">
    <property type="entry name" value="Nuclear receptor ligand-binding domain"/>
    <property type="match status" value="1"/>
</dbReference>
<dbReference type="FunFam" id="3.30.50.10:FF:000030">
    <property type="entry name" value="Nuclear Hormone Receptor family"/>
    <property type="match status" value="1"/>
</dbReference>
<gene>
    <name evidence="12" type="ORF">B4U80_10012</name>
</gene>
<evidence type="ECO:0000256" key="1">
    <source>
        <dbReference type="ARBA" id="ARBA00008092"/>
    </source>
</evidence>
<dbReference type="CDD" id="cd06916">
    <property type="entry name" value="NR_DBD_like"/>
    <property type="match status" value="1"/>
</dbReference>